<feature type="compositionally biased region" description="Polar residues" evidence="1">
    <location>
        <begin position="300"/>
        <end position="312"/>
    </location>
</feature>
<feature type="compositionally biased region" description="Low complexity" evidence="1">
    <location>
        <begin position="280"/>
        <end position="299"/>
    </location>
</feature>
<evidence type="ECO:0000313" key="3">
    <source>
        <dbReference type="Proteomes" id="UP001194580"/>
    </source>
</evidence>
<feature type="region of interest" description="Disordered" evidence="1">
    <location>
        <begin position="280"/>
        <end position="312"/>
    </location>
</feature>
<feature type="region of interest" description="Disordered" evidence="1">
    <location>
        <begin position="1"/>
        <end position="37"/>
    </location>
</feature>
<evidence type="ECO:0000313" key="2">
    <source>
        <dbReference type="EMBL" id="KAG0279200.1"/>
    </source>
</evidence>
<keyword evidence="3" id="KW-1185">Reference proteome</keyword>
<feature type="compositionally biased region" description="Pro residues" evidence="1">
    <location>
        <begin position="150"/>
        <end position="160"/>
    </location>
</feature>
<proteinExistence type="predicted"/>
<feature type="region of interest" description="Disordered" evidence="1">
    <location>
        <begin position="62"/>
        <end position="199"/>
    </location>
</feature>
<organism evidence="2 3">
    <name type="scientific">Linnemannia exigua</name>
    <dbReference type="NCBI Taxonomy" id="604196"/>
    <lineage>
        <taxon>Eukaryota</taxon>
        <taxon>Fungi</taxon>
        <taxon>Fungi incertae sedis</taxon>
        <taxon>Mucoromycota</taxon>
        <taxon>Mortierellomycotina</taxon>
        <taxon>Mortierellomycetes</taxon>
        <taxon>Mortierellales</taxon>
        <taxon>Mortierellaceae</taxon>
        <taxon>Linnemannia</taxon>
    </lineage>
</organism>
<protein>
    <submittedName>
        <fullName evidence="2">Uncharacterized protein</fullName>
    </submittedName>
</protein>
<feature type="compositionally biased region" description="Low complexity" evidence="1">
    <location>
        <begin position="1"/>
        <end position="20"/>
    </location>
</feature>
<reference evidence="2" key="1">
    <citation type="journal article" date="2020" name="Fungal Divers.">
        <title>Resolving the Mortierellaceae phylogeny through synthesis of multi-gene phylogenetics and phylogenomics.</title>
        <authorList>
            <person name="Vandepol N."/>
            <person name="Liber J."/>
            <person name="Desiro A."/>
            <person name="Na H."/>
            <person name="Kennedy M."/>
            <person name="Barry K."/>
            <person name="Grigoriev I.V."/>
            <person name="Miller A.N."/>
            <person name="O'Donnell K."/>
            <person name="Stajich J.E."/>
            <person name="Bonito G."/>
        </authorList>
    </citation>
    <scope>NUCLEOTIDE SEQUENCE</scope>
    <source>
        <strain evidence="2">NRRL 28262</strain>
    </source>
</reference>
<feature type="compositionally biased region" description="Low complexity" evidence="1">
    <location>
        <begin position="169"/>
        <end position="190"/>
    </location>
</feature>
<gene>
    <name evidence="2" type="ORF">BGZ95_001989</name>
</gene>
<accession>A0AAD4DIP0</accession>
<name>A0AAD4DIP0_9FUNG</name>
<dbReference type="AlphaFoldDB" id="A0AAD4DIP0"/>
<feature type="compositionally biased region" description="Acidic residues" evidence="1">
    <location>
        <begin position="79"/>
        <end position="113"/>
    </location>
</feature>
<dbReference type="Proteomes" id="UP001194580">
    <property type="component" value="Unassembled WGS sequence"/>
</dbReference>
<sequence length="312" mass="34854">MSLAQGSSSSGSTTAKLSPSTAATGGQRHKPCRCTGDLIGDEYRRDLTAAKDELLLCASMLAQEGSPGRSFIPQKVVIDDYEGDDEDDEDNDDEEEEEEDSNDEEEHEEDLDLDLDHYHSPARDGSGAADYGHEDEDSENYRRRRLESPCPDPIPDPIPVLPQTRSNHSKTTTSTITLPPKTNRSTTPSSPLLPPLAKPRDPPQHIFLLRMWIHSKDMADYIRQIEDFIDVMDDALHQHTFDLVKRAQKVEDMERRDRHEIEMLKAKAIFMSPHYPLTPPFDSLPLTPSPSPSHLTSASDATSVHDSASTQQ</sequence>
<dbReference type="EMBL" id="JAAAIL010000141">
    <property type="protein sequence ID" value="KAG0279200.1"/>
    <property type="molecule type" value="Genomic_DNA"/>
</dbReference>
<evidence type="ECO:0000256" key="1">
    <source>
        <dbReference type="SAM" id="MobiDB-lite"/>
    </source>
</evidence>
<comment type="caution">
    <text evidence="2">The sequence shown here is derived from an EMBL/GenBank/DDBJ whole genome shotgun (WGS) entry which is preliminary data.</text>
</comment>